<feature type="transmembrane region" description="Helical" evidence="10">
    <location>
        <begin position="263"/>
        <end position="284"/>
    </location>
</feature>
<feature type="transmembrane region" description="Helical" evidence="10">
    <location>
        <begin position="85"/>
        <end position="110"/>
    </location>
</feature>
<dbReference type="InterPro" id="IPR003663">
    <property type="entry name" value="Sugar/inositol_transpt"/>
</dbReference>
<evidence type="ECO:0000313" key="12">
    <source>
        <dbReference type="EnsemblFungi" id="CEF78057"/>
    </source>
</evidence>
<feature type="transmembrane region" description="Helical" evidence="10">
    <location>
        <begin position="224"/>
        <end position="243"/>
    </location>
</feature>
<keyword evidence="3 8" id="KW-0813">Transport</keyword>
<evidence type="ECO:0000256" key="9">
    <source>
        <dbReference type="SAM" id="MobiDB-lite"/>
    </source>
</evidence>
<evidence type="ECO:0000259" key="11">
    <source>
        <dbReference type="PROSITE" id="PS50850"/>
    </source>
</evidence>
<dbReference type="EMBL" id="HG970333">
    <property type="status" value="NOT_ANNOTATED_CDS"/>
    <property type="molecule type" value="Genomic_DNA"/>
</dbReference>
<comment type="subcellular location">
    <subcellularLocation>
        <location evidence="1">Membrane</location>
        <topology evidence="1">Multi-pass membrane protein</topology>
    </subcellularLocation>
</comment>
<dbReference type="PANTHER" id="PTHR48022">
    <property type="entry name" value="PLASTIDIC GLUCOSE TRANSPORTER 4"/>
    <property type="match status" value="1"/>
</dbReference>
<feature type="transmembrane region" description="Helical" evidence="10">
    <location>
        <begin position="135"/>
        <end position="154"/>
    </location>
</feature>
<evidence type="ECO:0000256" key="4">
    <source>
        <dbReference type="ARBA" id="ARBA00022597"/>
    </source>
</evidence>
<dbReference type="InterPro" id="IPR036259">
    <property type="entry name" value="MFS_trans_sf"/>
</dbReference>
<gene>
    <name evidence="12" type="primary">FG03289.1</name>
</gene>
<dbReference type="GO" id="GO:0005351">
    <property type="term" value="F:carbohydrate:proton symporter activity"/>
    <property type="evidence" value="ECO:0007669"/>
    <property type="project" value="TreeGrafter"/>
</dbReference>
<feature type="compositionally biased region" description="Polar residues" evidence="9">
    <location>
        <begin position="25"/>
        <end position="37"/>
    </location>
</feature>
<evidence type="ECO:0000256" key="2">
    <source>
        <dbReference type="ARBA" id="ARBA00010992"/>
    </source>
</evidence>
<dbReference type="GO" id="GO:0016020">
    <property type="term" value="C:membrane"/>
    <property type="evidence" value="ECO:0007669"/>
    <property type="project" value="UniProtKB-SubCell"/>
</dbReference>
<dbReference type="NCBIfam" id="TIGR00879">
    <property type="entry name" value="SP"/>
    <property type="match status" value="1"/>
</dbReference>
<feature type="transmembrane region" description="Helical" evidence="10">
    <location>
        <begin position="190"/>
        <end position="212"/>
    </location>
</feature>
<dbReference type="PANTHER" id="PTHR48022:SF5">
    <property type="entry name" value="ALPHA-GLUCOSIDES PERMEASE MPH2-RELATED"/>
    <property type="match status" value="1"/>
</dbReference>
<reference evidence="12" key="2">
    <citation type="journal article" date="2010" name="Nature">
        <title>Comparative genomics reveals mobile pathogenicity chromosomes in Fusarium.</title>
        <authorList>
            <person name="Ma L.J."/>
            <person name="van der Does H.C."/>
            <person name="Borkovich K.A."/>
            <person name="Coleman J.J."/>
            <person name="Daboussi M.J."/>
            <person name="Di Pietro A."/>
            <person name="Dufresne M."/>
            <person name="Freitag M."/>
            <person name="Grabherr M."/>
            <person name="Henrissat B."/>
            <person name="Houterman P.M."/>
            <person name="Kang S."/>
            <person name="Shim W.B."/>
            <person name="Woloshuk C."/>
            <person name="Xie X."/>
            <person name="Xu J.R."/>
            <person name="Antoniw J."/>
            <person name="Baker S.E."/>
            <person name="Bluhm B.H."/>
            <person name="Breakspear A."/>
            <person name="Brown D.W."/>
            <person name="Butchko R.A."/>
            <person name="Chapman S."/>
            <person name="Coulson R."/>
            <person name="Coutinho P.M."/>
            <person name="Danchin E.G."/>
            <person name="Diener A."/>
            <person name="Gale L.R."/>
            <person name="Gardiner D.M."/>
            <person name="Goff S."/>
            <person name="Hammond-Kosack K.E."/>
            <person name="Hilburn K."/>
            <person name="Hua-Van A."/>
            <person name="Jonkers W."/>
            <person name="Kazan K."/>
            <person name="Kodira C.D."/>
            <person name="Koehrsen M."/>
            <person name="Kumar L."/>
            <person name="Lee Y.H."/>
            <person name="Li L."/>
            <person name="Manners J.M."/>
            <person name="Miranda-Saavedra D."/>
            <person name="Mukherjee M."/>
            <person name="Park G."/>
            <person name="Park J."/>
            <person name="Park S.Y."/>
            <person name="Proctor R.H."/>
            <person name="Regev A."/>
            <person name="Ruiz-Roldan M.C."/>
            <person name="Sain D."/>
            <person name="Sakthikumar S."/>
            <person name="Sykes S."/>
            <person name="Schwartz D.C."/>
            <person name="Turgeon B.G."/>
            <person name="Wapinski I."/>
            <person name="Yoder O."/>
            <person name="Young S."/>
            <person name="Zeng Q."/>
            <person name="Zhou S."/>
            <person name="Galagan J."/>
            <person name="Cuomo C.A."/>
            <person name="Kistler H.C."/>
            <person name="Rep M."/>
        </authorList>
    </citation>
    <scope>GENOME REANNOTATION</scope>
    <source>
        <strain evidence="12">PH-1 / ATCC MYA-4620 / FGSC 9075 / NRRL 31084</strain>
    </source>
</reference>
<reference evidence="12" key="1">
    <citation type="journal article" date="2007" name="Science">
        <title>The Fusarium graminearum genome reveals a link between localized polymorphism and pathogen specialization.</title>
        <authorList>
            <person name="Cuomo C.A."/>
            <person name="Gueldener U."/>
            <person name="Xu J.-R."/>
            <person name="Trail F."/>
            <person name="Turgeon B.G."/>
            <person name="Di Pietro A."/>
            <person name="Walton J.D."/>
            <person name="Ma L.-J."/>
            <person name="Baker S.E."/>
            <person name="Rep M."/>
            <person name="Adam G."/>
            <person name="Antoniw J."/>
            <person name="Baldwin T."/>
            <person name="Calvo S.E."/>
            <person name="Chang Y.-L."/>
            <person name="DeCaprio D."/>
            <person name="Gale L.R."/>
            <person name="Gnerre S."/>
            <person name="Goswami R.S."/>
            <person name="Hammond-Kosack K."/>
            <person name="Harris L.J."/>
            <person name="Hilburn K."/>
            <person name="Kennell J.C."/>
            <person name="Kroken S."/>
            <person name="Magnuson J.K."/>
            <person name="Mannhaupt G."/>
            <person name="Mauceli E.W."/>
            <person name="Mewes H.-W."/>
            <person name="Mitterbauer R."/>
            <person name="Muehlbauer G."/>
            <person name="Muensterkoetter M."/>
            <person name="Nelson D."/>
            <person name="O'Donnell K."/>
            <person name="Ouellet T."/>
            <person name="Qi W."/>
            <person name="Quesneville H."/>
            <person name="Roncero M.I.G."/>
            <person name="Seong K.-Y."/>
            <person name="Tetko I.V."/>
            <person name="Urban M."/>
            <person name="Waalwijk C."/>
            <person name="Ward T.J."/>
            <person name="Yao J."/>
            <person name="Birren B.W."/>
            <person name="Kistler H.C."/>
        </authorList>
    </citation>
    <scope>NUCLEOTIDE SEQUENCE [LARGE SCALE GENOMIC DNA]</scope>
    <source>
        <strain evidence="12">PH-1 / ATCC MYA-4620 / FGSC 9075 / NRRL 31084</strain>
    </source>
</reference>
<keyword evidence="5 10" id="KW-0812">Transmembrane</keyword>
<accession>A0A0E0S3I2</accession>
<feature type="transmembrane region" description="Helical" evidence="10">
    <location>
        <begin position="409"/>
        <end position="430"/>
    </location>
</feature>
<evidence type="ECO:0000256" key="10">
    <source>
        <dbReference type="SAM" id="Phobius"/>
    </source>
</evidence>
<feature type="transmembrane region" description="Helical" evidence="10">
    <location>
        <begin position="347"/>
        <end position="365"/>
    </location>
</feature>
<organism evidence="12">
    <name type="scientific">Gibberella zeae (strain ATCC MYA-4620 / CBS 123657 / FGSC 9075 / NRRL 31084 / PH-1)</name>
    <name type="common">Wheat head blight fungus</name>
    <name type="synonym">Fusarium graminearum</name>
    <dbReference type="NCBI Taxonomy" id="229533"/>
    <lineage>
        <taxon>Eukaryota</taxon>
        <taxon>Fungi</taxon>
        <taxon>Dikarya</taxon>
        <taxon>Ascomycota</taxon>
        <taxon>Pezizomycotina</taxon>
        <taxon>Sordariomycetes</taxon>
        <taxon>Hypocreomycetidae</taxon>
        <taxon>Hypocreales</taxon>
        <taxon>Nectriaceae</taxon>
        <taxon>Fusarium</taxon>
    </lineage>
</organism>
<proteinExistence type="inferred from homology"/>
<sequence>MLAVEISPASQTLISGMDRDGESASLDSVSPSNTTAMASEKPHPTVKQKASDGMKGQSHHAEASAATALEHELTLRDALRLYPKAIFFSLVFSMAIIMEGYDMALIGSFYGYESFRNKYGNQPNPDGGMVISADWQTYIQVGGMCGQIFGLYLNGWVSDAIGYKKTMILAQIIMIAFTFIVFFAKNIEMILAGQILMGIPWGVFQTLTLAYASDIAPVVLRPYLTAYVNLCWVIGQLISAGVLRGLLNLDNEWSYRVPFALQWIWPPFIILGTVFAPESPWWLVRMGRHDDAKQAILKLVSPRPDIKFDADAQVSMIHETNELEKATSAGTNYWHCFMRADLRRTEIASITYVAQAMCGSVLMGYSVQFYERAGLSSNNAFTLNIVQYSVGAIGVILSWFLMSKYGRRALYIGGTSCLFVILLVVGGLGFAPQKSSGPSWAVGSLLIFYTFIYDLAVGPVCYTIVAEIPSTRLKAKTIVLARNFNNMAGLVNNTLMPRMLGVHAWNWGAKTGLFWAAFCFLIMVWAYFRLPEPKGRTFGELDVLFEHRVSARKFAKAHVDQFGHSTGAVEVDGNR</sequence>
<accession>A0A098DHZ3</accession>
<name>A0A098DHZ3_GIBZE</name>
<keyword evidence="6 10" id="KW-1133">Transmembrane helix</keyword>
<reference evidence="12" key="3">
    <citation type="submission" date="2017-01" db="UniProtKB">
        <authorList>
            <consortium name="EnsemblFungi"/>
        </authorList>
    </citation>
    <scope>IDENTIFICATION</scope>
    <source>
        <strain evidence="12">PH-1 / ATCC MYA-4620 / FGSC 9075 / NRRL 31084</strain>
    </source>
</reference>
<dbReference type="FunFam" id="1.20.1250.20:FF:000254">
    <property type="entry name" value="MAL31p Maltose permease"/>
    <property type="match status" value="1"/>
</dbReference>
<dbReference type="InterPro" id="IPR020846">
    <property type="entry name" value="MFS_dom"/>
</dbReference>
<feature type="region of interest" description="Disordered" evidence="9">
    <location>
        <begin position="15"/>
        <end position="61"/>
    </location>
</feature>
<dbReference type="EnsemblFungi" id="CEF78057">
    <property type="protein sequence ID" value="CEF78057"/>
    <property type="gene ID" value="FGRRES_12471_M"/>
</dbReference>
<evidence type="ECO:0000256" key="3">
    <source>
        <dbReference type="ARBA" id="ARBA00022448"/>
    </source>
</evidence>
<evidence type="ECO:0000256" key="8">
    <source>
        <dbReference type="RuleBase" id="RU003346"/>
    </source>
</evidence>
<feature type="domain" description="Major facilitator superfamily (MFS) profile" evidence="11">
    <location>
        <begin position="88"/>
        <end position="534"/>
    </location>
</feature>
<keyword evidence="7 10" id="KW-0472">Membrane</keyword>
<evidence type="ECO:0000256" key="6">
    <source>
        <dbReference type="ARBA" id="ARBA00022989"/>
    </source>
</evidence>
<dbReference type="AlphaFoldDB" id="A0A098DHZ3"/>
<feature type="transmembrane region" description="Helical" evidence="10">
    <location>
        <begin position="166"/>
        <end position="184"/>
    </location>
</feature>
<dbReference type="InterPro" id="IPR005828">
    <property type="entry name" value="MFS_sugar_transport-like"/>
</dbReference>
<dbReference type="InterPro" id="IPR050360">
    <property type="entry name" value="MFS_Sugar_Transporters"/>
</dbReference>
<dbReference type="PROSITE" id="PS50850">
    <property type="entry name" value="MFS"/>
    <property type="match status" value="1"/>
</dbReference>
<comment type="similarity">
    <text evidence="2 8">Belongs to the major facilitator superfamily. Sugar transporter (TC 2.A.1.1) family.</text>
</comment>
<keyword evidence="4" id="KW-0762">Sugar transport</keyword>
<protein>
    <recommendedName>
        <fullName evidence="11">Major facilitator superfamily (MFS) profile domain-containing protein</fullName>
    </recommendedName>
</protein>
<dbReference type="SUPFAM" id="SSF103473">
    <property type="entry name" value="MFS general substrate transporter"/>
    <property type="match status" value="1"/>
</dbReference>
<feature type="transmembrane region" description="Helical" evidence="10">
    <location>
        <begin position="442"/>
        <end position="465"/>
    </location>
</feature>
<evidence type="ECO:0000256" key="7">
    <source>
        <dbReference type="ARBA" id="ARBA00023136"/>
    </source>
</evidence>
<evidence type="ECO:0000256" key="1">
    <source>
        <dbReference type="ARBA" id="ARBA00004141"/>
    </source>
</evidence>
<dbReference type="Pfam" id="PF00083">
    <property type="entry name" value="Sugar_tr"/>
    <property type="match status" value="1"/>
</dbReference>
<feature type="transmembrane region" description="Helical" evidence="10">
    <location>
        <begin position="507"/>
        <end position="528"/>
    </location>
</feature>
<evidence type="ECO:0000256" key="5">
    <source>
        <dbReference type="ARBA" id="ARBA00022692"/>
    </source>
</evidence>
<dbReference type="Gene3D" id="1.20.1250.20">
    <property type="entry name" value="MFS general substrate transporter like domains"/>
    <property type="match status" value="1"/>
</dbReference>
<feature type="transmembrane region" description="Helical" evidence="10">
    <location>
        <begin position="385"/>
        <end position="402"/>
    </location>
</feature>